<sequence>MDIKYLYEKITNMESLGDEFPILKSHITRMDPFLLDEVIGRLRKQIYIVDKYKPVVRPAIDPFVSSELGIYRRLDDLELGKLLNYPKCCVNSFSKECRFGIDSEHLKDIDNLIALLNEEDEEIIKSEDYKFFKKYIPNINGVYAIVLPSGFIPCSIMCKEAWKNELIGTVDYGEFKKLEELEKLLYCELPHLHGAYEEYFEKIILDRKL</sequence>
<evidence type="ECO:0000313" key="2">
    <source>
        <dbReference type="Proteomes" id="UP000007722"/>
    </source>
</evidence>
<dbReference type="InParanoid" id="D7DUL7"/>
<organism evidence="1 2">
    <name type="scientific">Methanococcus voltae (strain ATCC BAA-1334 / A3)</name>
    <dbReference type="NCBI Taxonomy" id="456320"/>
    <lineage>
        <taxon>Archaea</taxon>
        <taxon>Methanobacteriati</taxon>
        <taxon>Methanobacteriota</taxon>
        <taxon>Methanomada group</taxon>
        <taxon>Methanococci</taxon>
        <taxon>Methanococcales</taxon>
        <taxon>Methanococcaceae</taxon>
        <taxon>Methanococcus</taxon>
    </lineage>
</organism>
<dbReference type="FunCoup" id="D7DUL7">
    <property type="interactions" value="3"/>
</dbReference>
<name>D7DUL7_METV3</name>
<dbReference type="OrthoDB" id="65030at2157"/>
<dbReference type="EMBL" id="CP002057">
    <property type="protein sequence ID" value="ADI36827.1"/>
    <property type="molecule type" value="Genomic_DNA"/>
</dbReference>
<accession>D7DUL7</accession>
<protein>
    <recommendedName>
        <fullName evidence="3">DUF483 domain-containing protein</fullName>
    </recommendedName>
</protein>
<dbReference type="STRING" id="456320.Mvol_1170"/>
<gene>
    <name evidence="1" type="ordered locus">Mvol_1170</name>
</gene>
<dbReference type="Proteomes" id="UP000007722">
    <property type="component" value="Chromosome"/>
</dbReference>
<dbReference type="KEGG" id="mvo:Mvol_1170"/>
<evidence type="ECO:0008006" key="3">
    <source>
        <dbReference type="Google" id="ProtNLM"/>
    </source>
</evidence>
<dbReference type="InterPro" id="IPR007556">
    <property type="entry name" value="DUF483"/>
</dbReference>
<keyword evidence="2" id="KW-1185">Reference proteome</keyword>
<dbReference type="HOGENOM" id="CLU_129114_0_0_2"/>
<dbReference type="Pfam" id="PF04467">
    <property type="entry name" value="DUF483"/>
    <property type="match status" value="1"/>
</dbReference>
<dbReference type="AlphaFoldDB" id="D7DUL7"/>
<reference evidence="1 2" key="1">
    <citation type="submission" date="2010-05" db="EMBL/GenBank/DDBJ databases">
        <title>Complete sequence of Methanococcus voltae A3.</title>
        <authorList>
            <consortium name="US DOE Joint Genome Institute"/>
            <person name="Lucas S."/>
            <person name="Copeland A."/>
            <person name="Lapidus A."/>
            <person name="Cheng J.-F."/>
            <person name="Bruce D."/>
            <person name="Goodwin L."/>
            <person name="Pitluck S."/>
            <person name="Lowry S."/>
            <person name="Clum A."/>
            <person name="Land M."/>
            <person name="Hauser L."/>
            <person name="Kyrpides N."/>
            <person name="Mikhailova N."/>
            <person name="Whitman W.B."/>
            <person name="Woyke T."/>
        </authorList>
    </citation>
    <scope>NUCLEOTIDE SEQUENCE [LARGE SCALE GENOMIC DNA]</scope>
    <source>
        <strain evidence="2">ATCC BAA-1334 / A3</strain>
    </source>
</reference>
<dbReference type="eggNOG" id="arCOG04822">
    <property type="taxonomic scope" value="Archaea"/>
</dbReference>
<proteinExistence type="predicted"/>
<evidence type="ECO:0000313" key="1">
    <source>
        <dbReference type="EMBL" id="ADI36827.1"/>
    </source>
</evidence>